<dbReference type="STRING" id="68895.RR42_s0621"/>
<feature type="transmembrane region" description="Helical" evidence="1">
    <location>
        <begin position="143"/>
        <end position="166"/>
    </location>
</feature>
<keyword evidence="1" id="KW-0812">Transmembrane</keyword>
<dbReference type="AlphaFoldDB" id="A0A0C4Y9Q9"/>
<dbReference type="EMBL" id="CP010537">
    <property type="protein sequence ID" value="AJG22212.1"/>
    <property type="molecule type" value="Genomic_DNA"/>
</dbReference>
<feature type="transmembrane region" description="Helical" evidence="1">
    <location>
        <begin position="187"/>
        <end position="207"/>
    </location>
</feature>
<dbReference type="OrthoDB" id="8443503at2"/>
<name>A0A0C4Y9Q9_9BURK</name>
<keyword evidence="3" id="KW-1185">Reference proteome</keyword>
<dbReference type="InterPro" id="IPR022266">
    <property type="entry name" value="DtrJ-like"/>
</dbReference>
<gene>
    <name evidence="2" type="ORF">RR42_s0621</name>
</gene>
<dbReference type="Pfam" id="PF14348">
    <property type="entry name" value="DtrJ-like"/>
    <property type="match status" value="1"/>
</dbReference>
<evidence type="ECO:0000313" key="3">
    <source>
        <dbReference type="Proteomes" id="UP000031843"/>
    </source>
</evidence>
<reference evidence="2 3" key="1">
    <citation type="journal article" date="2015" name="Genome Announc.">
        <title>Complete Genome Sequence of Cupriavidus basilensis 4G11, Isolated from the Oak Ridge Field Research Center Site.</title>
        <authorList>
            <person name="Ray J."/>
            <person name="Waters R.J."/>
            <person name="Skerker J.M."/>
            <person name="Kuehl J.V."/>
            <person name="Price M.N."/>
            <person name="Huang J."/>
            <person name="Chakraborty R."/>
            <person name="Arkin A.P."/>
            <person name="Deutschbauer A."/>
        </authorList>
    </citation>
    <scope>NUCLEOTIDE SEQUENCE [LARGE SCALE GENOMIC DNA]</scope>
    <source>
        <strain evidence="2">4G11</strain>
    </source>
</reference>
<accession>A0A0C4Y9Q9</accession>
<keyword evidence="1" id="KW-1133">Transmembrane helix</keyword>
<evidence type="ECO:0000313" key="2">
    <source>
        <dbReference type="EMBL" id="AJG22212.1"/>
    </source>
</evidence>
<sequence>MSSRYEFHELKLIHVFVWPLKLLWKVLYIYGVLCALCVATFLLAAHYLWTDPVDSAYQIYRQSMEATSLLGATSRATWLVQQSADFAYWLFFQVTQLHDILSRLTHNIANSGTDATIGERLLRPWLKELWIAALAVKTFGSRLMLLLTGWPVLLLAFWCGMTDGLVERSIRSACAGRESSGLYHRAKYAQLSLGATSVLVFVCLPYQLDVRWVLFPIAMIIGILARIQWKFFKKYL</sequence>
<feature type="transmembrane region" description="Helical" evidence="1">
    <location>
        <begin position="213"/>
        <end position="232"/>
    </location>
</feature>
<dbReference type="RefSeq" id="WP_052494895.1">
    <property type="nucleotide sequence ID" value="NZ_CP010537.1"/>
</dbReference>
<keyword evidence="1" id="KW-0472">Membrane</keyword>
<dbReference type="Proteomes" id="UP000031843">
    <property type="component" value="Chromosome secondary"/>
</dbReference>
<feature type="transmembrane region" description="Helical" evidence="1">
    <location>
        <begin position="27"/>
        <end position="49"/>
    </location>
</feature>
<proteinExistence type="predicted"/>
<organism evidence="2 3">
    <name type="scientific">Cupriavidus basilensis</name>
    <dbReference type="NCBI Taxonomy" id="68895"/>
    <lineage>
        <taxon>Bacteria</taxon>
        <taxon>Pseudomonadati</taxon>
        <taxon>Pseudomonadota</taxon>
        <taxon>Betaproteobacteria</taxon>
        <taxon>Burkholderiales</taxon>
        <taxon>Burkholderiaceae</taxon>
        <taxon>Cupriavidus</taxon>
    </lineage>
</organism>
<protein>
    <submittedName>
        <fullName evidence="2">Putative membrane protein</fullName>
    </submittedName>
</protein>
<dbReference type="KEGG" id="cbw:RR42_s0621"/>
<evidence type="ECO:0000256" key="1">
    <source>
        <dbReference type="SAM" id="Phobius"/>
    </source>
</evidence>